<accession>A0ACC7P1Z1</accession>
<gene>
    <name evidence="1" type="ORF">ACI1P1_15120</name>
</gene>
<proteinExistence type="predicted"/>
<evidence type="ECO:0000313" key="2">
    <source>
        <dbReference type="Proteomes" id="UP001631969"/>
    </source>
</evidence>
<comment type="caution">
    <text evidence="1">The sequence shown here is derived from an EMBL/GenBank/DDBJ whole genome shotgun (WGS) entry which is preliminary data.</text>
</comment>
<organism evidence="1 2">
    <name type="scientific">Paenibacillus mesotrionivorans</name>
    <dbReference type="NCBI Taxonomy" id="3160968"/>
    <lineage>
        <taxon>Bacteria</taxon>
        <taxon>Bacillati</taxon>
        <taxon>Bacillota</taxon>
        <taxon>Bacilli</taxon>
        <taxon>Bacillales</taxon>
        <taxon>Paenibacillaceae</taxon>
        <taxon>Paenibacillus</taxon>
    </lineage>
</organism>
<reference evidence="1" key="1">
    <citation type="submission" date="2024-12" db="EMBL/GenBank/DDBJ databases">
        <authorList>
            <person name="Wu N."/>
        </authorList>
    </citation>
    <scope>NUCLEOTIDE SEQUENCE</scope>
    <source>
        <strain evidence="1">P15</strain>
    </source>
</reference>
<sequence length="396" mass="44434">MSSRFDQVPDRRNTHSYKWDQSEKLFGNPDILPLWVADMDFESPPAIKKAIEGRAAQGIYGYTVMPDEAWDAITNWFTRRHQWPIQKSWLSTVTGVVTALSLAVELFTEPGGAVILQSPVYYPFYDVIKMNGRQVAANPLLHHNGRYEMDYAHLEKLMQDGAKLLLLCSPHNPGGRVWEREELVKLGELCRKYGVIIVSDEIHADMAYPGHKHIPIASISPELAEITVTTIAPTKTFNLPGLPAAYMVTPNPELKRKIDYRIKALSLHMTGFFSPDMILAAYNESEAWLDELLVYLKGNLEFAVDYLNRELPAVKPMVPESTYLLWVDCRGLGLDVTGLKELMYHKAQVAFNEGSTYGPEGKGFLRINLACSRSTLQEGLARFVKAASALAGSKTE</sequence>
<protein>
    <submittedName>
        <fullName evidence="1">MalY/PatB family protein</fullName>
        <ecNumber evidence="1">4.4.1.13</ecNumber>
    </submittedName>
</protein>
<dbReference type="EC" id="4.4.1.13" evidence="1"/>
<evidence type="ECO:0000313" key="1">
    <source>
        <dbReference type="EMBL" id="MFM9329624.1"/>
    </source>
</evidence>
<keyword evidence="1" id="KW-0456">Lyase</keyword>
<dbReference type="Proteomes" id="UP001631969">
    <property type="component" value="Unassembled WGS sequence"/>
</dbReference>
<name>A0ACC7P1Z1_9BACL</name>
<keyword evidence="2" id="KW-1185">Reference proteome</keyword>
<dbReference type="EMBL" id="JBJURJ010000009">
    <property type="protein sequence ID" value="MFM9329624.1"/>
    <property type="molecule type" value="Genomic_DNA"/>
</dbReference>